<evidence type="ECO:0000313" key="2">
    <source>
        <dbReference type="Proteomes" id="UP000075714"/>
    </source>
</evidence>
<sequence length="203" mass="23637">MPTSLHSRKPEGHLMLKGLTTFDLMELKHNIVLWCMTNDVPVSGHEDHRLFTHFMQFVPPNKPFSGSLLRIWVEVKQRSDTDPSLNPMVLLWREIGRQHSAELRAVTHEDVRIYLALRPGELLQDALQRLRSLLKIQNEEFHVTWQDAHRWFAEGIADMELRTSLGRRYHEKCNGRDPHTAEGTMSVLEQAVQVVVDDRQFSL</sequence>
<dbReference type="EMBL" id="LSYV01000028">
    <property type="protein sequence ID" value="KXZ48502.1"/>
    <property type="molecule type" value="Genomic_DNA"/>
</dbReference>
<name>A0A150GF81_GONPE</name>
<protein>
    <submittedName>
        <fullName evidence="1">Uncharacterized protein</fullName>
    </submittedName>
</protein>
<dbReference type="AlphaFoldDB" id="A0A150GF81"/>
<dbReference type="Proteomes" id="UP000075714">
    <property type="component" value="Unassembled WGS sequence"/>
</dbReference>
<organism evidence="1 2">
    <name type="scientific">Gonium pectorale</name>
    <name type="common">Green alga</name>
    <dbReference type="NCBI Taxonomy" id="33097"/>
    <lineage>
        <taxon>Eukaryota</taxon>
        <taxon>Viridiplantae</taxon>
        <taxon>Chlorophyta</taxon>
        <taxon>core chlorophytes</taxon>
        <taxon>Chlorophyceae</taxon>
        <taxon>CS clade</taxon>
        <taxon>Chlamydomonadales</taxon>
        <taxon>Volvocaceae</taxon>
        <taxon>Gonium</taxon>
    </lineage>
</organism>
<proteinExistence type="predicted"/>
<keyword evidence="2" id="KW-1185">Reference proteome</keyword>
<gene>
    <name evidence="1" type="ORF">GPECTOR_27g672</name>
</gene>
<evidence type="ECO:0000313" key="1">
    <source>
        <dbReference type="EMBL" id="KXZ48502.1"/>
    </source>
</evidence>
<reference evidence="2" key="1">
    <citation type="journal article" date="2016" name="Nat. Commun.">
        <title>The Gonium pectorale genome demonstrates co-option of cell cycle regulation during the evolution of multicellularity.</title>
        <authorList>
            <person name="Hanschen E.R."/>
            <person name="Marriage T.N."/>
            <person name="Ferris P.J."/>
            <person name="Hamaji T."/>
            <person name="Toyoda A."/>
            <person name="Fujiyama A."/>
            <person name="Neme R."/>
            <person name="Noguchi H."/>
            <person name="Minakuchi Y."/>
            <person name="Suzuki M."/>
            <person name="Kawai-Toyooka H."/>
            <person name="Smith D.R."/>
            <person name="Sparks H."/>
            <person name="Anderson J."/>
            <person name="Bakaric R."/>
            <person name="Luria V."/>
            <person name="Karger A."/>
            <person name="Kirschner M.W."/>
            <person name="Durand P.M."/>
            <person name="Michod R.E."/>
            <person name="Nozaki H."/>
            <person name="Olson B.J."/>
        </authorList>
    </citation>
    <scope>NUCLEOTIDE SEQUENCE [LARGE SCALE GENOMIC DNA]</scope>
    <source>
        <strain evidence="2">NIES-2863</strain>
    </source>
</reference>
<accession>A0A150GF81</accession>
<comment type="caution">
    <text evidence="1">The sequence shown here is derived from an EMBL/GenBank/DDBJ whole genome shotgun (WGS) entry which is preliminary data.</text>
</comment>